<dbReference type="KEGG" id="scor:J3U87_05785"/>
<feature type="domain" description="Multidrug resistance protein MdtA-like C-terminal permuted SH3" evidence="4">
    <location>
        <begin position="314"/>
        <end position="370"/>
    </location>
</feature>
<dbReference type="PANTHER" id="PTHR30469:SF12">
    <property type="entry name" value="MULTIDRUG RESISTANCE PROTEIN MDTA"/>
    <property type="match status" value="1"/>
</dbReference>
<keyword evidence="6" id="KW-1185">Reference proteome</keyword>
<proteinExistence type="inferred from homology"/>
<dbReference type="Gene3D" id="2.40.50.100">
    <property type="match status" value="1"/>
</dbReference>
<dbReference type="InterPro" id="IPR058627">
    <property type="entry name" value="MdtA-like_C"/>
</dbReference>
<feature type="compositionally biased region" description="Polar residues" evidence="3">
    <location>
        <begin position="391"/>
        <end position="402"/>
    </location>
</feature>
<dbReference type="Proteomes" id="UP000663929">
    <property type="component" value="Chromosome"/>
</dbReference>
<evidence type="ECO:0000313" key="6">
    <source>
        <dbReference type="Proteomes" id="UP000663929"/>
    </source>
</evidence>
<evidence type="ECO:0000259" key="4">
    <source>
        <dbReference type="Pfam" id="PF25967"/>
    </source>
</evidence>
<dbReference type="AlphaFoldDB" id="A0A8A4TZN8"/>
<dbReference type="Pfam" id="PF25967">
    <property type="entry name" value="RND-MFP_C"/>
    <property type="match status" value="1"/>
</dbReference>
<gene>
    <name evidence="5" type="ORF">J3U87_05785</name>
</gene>
<dbReference type="SUPFAM" id="SSF111369">
    <property type="entry name" value="HlyD-like secretion proteins"/>
    <property type="match status" value="1"/>
</dbReference>
<dbReference type="RefSeq" id="WP_237382077.1">
    <property type="nucleotide sequence ID" value="NZ_CP071793.1"/>
</dbReference>
<dbReference type="InterPro" id="IPR006143">
    <property type="entry name" value="RND_pump_MFP"/>
</dbReference>
<evidence type="ECO:0000256" key="2">
    <source>
        <dbReference type="SAM" id="Coils"/>
    </source>
</evidence>
<accession>A0A8A4TZN8</accession>
<dbReference type="GO" id="GO:0015562">
    <property type="term" value="F:efflux transmembrane transporter activity"/>
    <property type="evidence" value="ECO:0007669"/>
    <property type="project" value="TreeGrafter"/>
</dbReference>
<keyword evidence="2" id="KW-0175">Coiled coil</keyword>
<feature type="coiled-coil region" evidence="2">
    <location>
        <begin position="159"/>
        <end position="186"/>
    </location>
</feature>
<dbReference type="Gene3D" id="2.40.30.170">
    <property type="match status" value="1"/>
</dbReference>
<protein>
    <submittedName>
        <fullName evidence="5">Efflux RND transporter periplasmic adaptor subunit</fullName>
    </submittedName>
</protein>
<name>A0A8A4TZN8_SULCO</name>
<evidence type="ECO:0000256" key="1">
    <source>
        <dbReference type="ARBA" id="ARBA00009477"/>
    </source>
</evidence>
<organism evidence="5 6">
    <name type="scientific">Sulfidibacter corallicola</name>
    <dbReference type="NCBI Taxonomy" id="2818388"/>
    <lineage>
        <taxon>Bacteria</taxon>
        <taxon>Pseudomonadati</taxon>
        <taxon>Acidobacteriota</taxon>
        <taxon>Holophagae</taxon>
        <taxon>Acanthopleuribacterales</taxon>
        <taxon>Acanthopleuribacteraceae</taxon>
        <taxon>Sulfidibacter</taxon>
    </lineage>
</organism>
<dbReference type="PANTHER" id="PTHR30469">
    <property type="entry name" value="MULTIDRUG RESISTANCE PROTEIN MDTA"/>
    <property type="match status" value="1"/>
</dbReference>
<comment type="similarity">
    <text evidence="1">Belongs to the membrane fusion protein (MFP) (TC 8.A.1) family.</text>
</comment>
<dbReference type="NCBIfam" id="TIGR01730">
    <property type="entry name" value="RND_mfp"/>
    <property type="match status" value="1"/>
</dbReference>
<evidence type="ECO:0000313" key="5">
    <source>
        <dbReference type="EMBL" id="QTD51965.1"/>
    </source>
</evidence>
<reference evidence="5" key="1">
    <citation type="submission" date="2021-03" db="EMBL/GenBank/DDBJ databases">
        <title>Acanthopleuribacteraceae sp. M133.</title>
        <authorList>
            <person name="Wang G."/>
        </authorList>
    </citation>
    <scope>NUCLEOTIDE SEQUENCE</scope>
    <source>
        <strain evidence="5">M133</strain>
    </source>
</reference>
<feature type="region of interest" description="Disordered" evidence="3">
    <location>
        <begin position="386"/>
        <end position="409"/>
    </location>
</feature>
<evidence type="ECO:0000256" key="3">
    <source>
        <dbReference type="SAM" id="MobiDB-lite"/>
    </source>
</evidence>
<dbReference type="Gene3D" id="1.10.287.470">
    <property type="entry name" value="Helix hairpin bin"/>
    <property type="match status" value="1"/>
</dbReference>
<sequence>MKKSIFFAFIIILVGLGGAVGFIKTKPKPKQSEVQQPIVPVEVTQVALSDEVITIEAGGTVMAAREVNISPQVSGRVLEIHPALIPGGFLERGETLLHIDPRDFEFAVEQRKAEVARAEFALKDEMGRRAIAQQEWDLLGDEIETTAEGRELALREPHLAQARANLEAAESALEQAKLNLARTHLEVPFNAQIKRKSVETGQVVGPNSMVATLTGTDEYWVQASVPLDQLAFFQRPDMQGDGGAQARVVTRTATGDMEREGRVIRLLNDLEERGRMARVLISVSDPLGLRGGGQMPLLLSTYVHVAIHGRLMHDVIAIPPAALREGDRVWIMNADDVLEIRNVQVLWRQGEKVLIGQGIDSQERVIVSRIPTPVPGMKLRAIQSERDNTKNDSALQATTGSSVSGGGND</sequence>
<dbReference type="EMBL" id="CP071793">
    <property type="protein sequence ID" value="QTD51965.1"/>
    <property type="molecule type" value="Genomic_DNA"/>
</dbReference>
<dbReference type="GO" id="GO:1990281">
    <property type="term" value="C:efflux pump complex"/>
    <property type="evidence" value="ECO:0007669"/>
    <property type="project" value="TreeGrafter"/>
</dbReference>
<dbReference type="Gene3D" id="2.40.420.20">
    <property type="match status" value="1"/>
</dbReference>